<keyword evidence="1" id="KW-0677">Repeat</keyword>
<comment type="caution">
    <text evidence="5">The sequence shown here is derived from an EMBL/GenBank/DDBJ whole genome shotgun (WGS) entry which is preliminary data.</text>
</comment>
<dbReference type="SUPFAM" id="SSF48403">
    <property type="entry name" value="Ankyrin repeat"/>
    <property type="match status" value="1"/>
</dbReference>
<dbReference type="EMBL" id="JMSE01000547">
    <property type="protein sequence ID" value="KDN69145.1"/>
    <property type="molecule type" value="Genomic_DNA"/>
</dbReference>
<dbReference type="AlphaFoldDB" id="A0A066XT58"/>
<dbReference type="InterPro" id="IPR036770">
    <property type="entry name" value="Ankyrin_rpt-contain_sf"/>
</dbReference>
<dbReference type="OrthoDB" id="7464126at2759"/>
<dbReference type="PROSITE" id="PS50088">
    <property type="entry name" value="ANK_REPEAT"/>
    <property type="match status" value="3"/>
</dbReference>
<dbReference type="Proteomes" id="UP000027238">
    <property type="component" value="Unassembled WGS sequence"/>
</dbReference>
<dbReference type="eggNOG" id="KOG0504">
    <property type="taxonomic scope" value="Eukaryota"/>
</dbReference>
<dbReference type="STRING" id="1173701.A0A066XT58"/>
<dbReference type="PROSITE" id="PS50297">
    <property type="entry name" value="ANK_REP_REGION"/>
    <property type="match status" value="2"/>
</dbReference>
<feature type="repeat" description="ANK" evidence="3">
    <location>
        <begin position="398"/>
        <end position="430"/>
    </location>
</feature>
<accession>A0A066XT58</accession>
<dbReference type="PANTHER" id="PTHR24198:SF165">
    <property type="entry name" value="ANKYRIN REPEAT-CONTAINING PROTEIN-RELATED"/>
    <property type="match status" value="1"/>
</dbReference>
<evidence type="ECO:0000256" key="2">
    <source>
        <dbReference type="ARBA" id="ARBA00023043"/>
    </source>
</evidence>
<feature type="repeat" description="ANK" evidence="3">
    <location>
        <begin position="431"/>
        <end position="463"/>
    </location>
</feature>
<protein>
    <submittedName>
        <fullName evidence="5">Putative pfs domain-containing protein</fullName>
    </submittedName>
</protein>
<reference evidence="6" key="1">
    <citation type="journal article" date="2014" name="Genome Announc.">
        <title>Draft genome sequence of Colletotrichum sublineola, a destructive pathogen of cultivated sorghum.</title>
        <authorList>
            <person name="Baroncelli R."/>
            <person name="Sanz-Martin J.M."/>
            <person name="Rech G.E."/>
            <person name="Sukno S.A."/>
            <person name="Thon M.R."/>
        </authorList>
    </citation>
    <scope>NUCLEOTIDE SEQUENCE [LARGE SCALE GENOMIC DNA]</scope>
    <source>
        <strain evidence="6">TX430BB</strain>
    </source>
</reference>
<evidence type="ECO:0000256" key="1">
    <source>
        <dbReference type="ARBA" id="ARBA00022737"/>
    </source>
</evidence>
<keyword evidence="2 3" id="KW-0040">ANK repeat</keyword>
<dbReference type="PANTHER" id="PTHR24198">
    <property type="entry name" value="ANKYRIN REPEAT AND PROTEIN KINASE DOMAIN-CONTAINING PROTEIN"/>
    <property type="match status" value="1"/>
</dbReference>
<dbReference type="Pfam" id="PF12796">
    <property type="entry name" value="Ank_2"/>
    <property type="match status" value="1"/>
</dbReference>
<evidence type="ECO:0000313" key="5">
    <source>
        <dbReference type="EMBL" id="KDN69145.1"/>
    </source>
</evidence>
<dbReference type="PRINTS" id="PR01415">
    <property type="entry name" value="ANKYRIN"/>
</dbReference>
<proteinExistence type="predicted"/>
<evidence type="ECO:0000313" key="6">
    <source>
        <dbReference type="Proteomes" id="UP000027238"/>
    </source>
</evidence>
<dbReference type="InterPro" id="IPR002110">
    <property type="entry name" value="Ankyrin_rpt"/>
</dbReference>
<feature type="region of interest" description="Disordered" evidence="4">
    <location>
        <begin position="751"/>
        <end position="780"/>
    </location>
</feature>
<sequence length="780" mass="87009">MVGAVSVQDTSLKHILDMAENGSVELTINGLDSAWKSSHTCGVAAVEEQRNIVRLGSNCLEILRQPRIRNPSKVILNRFIKVLFDTGDIMEVVGAVASFIAIGQVLVAGRHVIDVLRAIPGIGDELAWLNNEIETLRLVVEEADMRGTSTKQSLPETPDCVRAAGEDGKFKAKKRKWFFQQKRLSECREKARDARGNILAALQTLQLKETRETKKHVLSIQSFTIETHASMALMSSSSKGFYESSHHLHRPRHAKSIDRLAPELEQFVLSENRPTKASKPIPGASDSITINASLSTFGKCSEPWTTDIVTYLTDFWGQQLNSGSFDDSWFFHANRLIEDGYFLASEKQDSLRSLISRSEGRVDAQETLLHSAIRQADFGKMQQAAKSQPWSMSQLNHRGETPLHLAASLGNVDVVKKLLRLGCDVDQKDGNGDTVLMRACAMGHTLMAQFLLDAGCIVDAKNNRGFTALHCATMLTDRSLTEIISSLLSAGASTTITNSNGRSVLHSLMWSDSDKETFGVALRMLLNAGANLEAQGYMGKTPLVTAIEWNRLVALQCFVEAGASTSKFGSWGNILHLAALAAGYEVLSYLESLSLSGLNLYFLSQEGNTAWDCFIWVSYIEDWRIAGRRRPSSDEKEAFVRLYQGVRDKNLNFDINMLQRVRQYALDEHERGATAALAPLIKQKEEWKRGDLVETYKTIRLQVREAMWDAAIESVEENVEILQGQMAKSPWENYSYWNYLFHQGSDVIISESEDESKTTTVHSAKTEDQAMEIEKNKEEK</sequence>
<dbReference type="Gene3D" id="1.25.40.20">
    <property type="entry name" value="Ankyrin repeat-containing domain"/>
    <property type="match status" value="2"/>
</dbReference>
<keyword evidence="6" id="KW-1185">Reference proteome</keyword>
<name>A0A066XT58_COLSU</name>
<evidence type="ECO:0000256" key="4">
    <source>
        <dbReference type="SAM" id="MobiDB-lite"/>
    </source>
</evidence>
<dbReference type="SMART" id="SM00248">
    <property type="entry name" value="ANK"/>
    <property type="match status" value="5"/>
</dbReference>
<feature type="compositionally biased region" description="Basic and acidic residues" evidence="4">
    <location>
        <begin position="764"/>
        <end position="780"/>
    </location>
</feature>
<dbReference type="HOGENOM" id="CLU_428261_0_0_1"/>
<feature type="repeat" description="ANK" evidence="3">
    <location>
        <begin position="464"/>
        <end position="499"/>
    </location>
</feature>
<gene>
    <name evidence="5" type="ORF">CSUB01_05584</name>
</gene>
<organism evidence="5 6">
    <name type="scientific">Colletotrichum sublineola</name>
    <name type="common">Sorghum anthracnose fungus</name>
    <dbReference type="NCBI Taxonomy" id="1173701"/>
    <lineage>
        <taxon>Eukaryota</taxon>
        <taxon>Fungi</taxon>
        <taxon>Dikarya</taxon>
        <taxon>Ascomycota</taxon>
        <taxon>Pezizomycotina</taxon>
        <taxon>Sordariomycetes</taxon>
        <taxon>Hypocreomycetidae</taxon>
        <taxon>Glomerellales</taxon>
        <taxon>Glomerellaceae</taxon>
        <taxon>Colletotrichum</taxon>
        <taxon>Colletotrichum graminicola species complex</taxon>
    </lineage>
</organism>
<evidence type="ECO:0000256" key="3">
    <source>
        <dbReference type="PROSITE-ProRule" id="PRU00023"/>
    </source>
</evidence>